<dbReference type="Pfam" id="PF14258">
    <property type="entry name" value="DUF4350"/>
    <property type="match status" value="1"/>
</dbReference>
<evidence type="ECO:0000256" key="2">
    <source>
        <dbReference type="SAM" id="Phobius"/>
    </source>
</evidence>
<keyword evidence="2" id="KW-1133">Transmembrane helix</keyword>
<evidence type="ECO:0000313" key="5">
    <source>
        <dbReference type="Proteomes" id="UP001370348"/>
    </source>
</evidence>
<dbReference type="EMBL" id="CP089984">
    <property type="protein sequence ID" value="WXB13308.1"/>
    <property type="molecule type" value="Genomic_DNA"/>
</dbReference>
<organism evidence="4 5">
    <name type="scientific">Pendulispora albinea</name>
    <dbReference type="NCBI Taxonomy" id="2741071"/>
    <lineage>
        <taxon>Bacteria</taxon>
        <taxon>Pseudomonadati</taxon>
        <taxon>Myxococcota</taxon>
        <taxon>Myxococcia</taxon>
        <taxon>Myxococcales</taxon>
        <taxon>Sorangiineae</taxon>
        <taxon>Pendulisporaceae</taxon>
        <taxon>Pendulispora</taxon>
    </lineage>
</organism>
<protein>
    <submittedName>
        <fullName evidence="4">DUF4350 domain-containing protein</fullName>
    </submittedName>
</protein>
<sequence length="560" mass="60238">MRICSMMKGGSIGPPPVSDEPTLCELLELTVSNLGAMVKRTAPCFASHSPTGLELTWPRMTITAGSCGNIPHTETLGPRPSGVQQRRASMHSTPHPPWQEDRPPSIQAIMAALVVVLAFFATVLRSEPAAAEGATHPFDITSNDWEGSAEFVQLARHELGDARIMGTERIDLTHLRPEDSLILLHPEKTLDVGSLARFMRAGGRVILLDDYGRADALLRHFGMERIDTPHHPADSVRSDPRLPIAEPASPHPVVTDVRRVVTNHPTGIKHPDLSPILKVRGVGEPDVLVAVAGAVGQGRLLVVGDPSIVMNSMLRYADNRAFARALVRYAGEDDSWGKRAGRIYIAAGGFAQDGAFGAEESLFTDLGSRLRGLEDALSSVRREGFPPWALYAVAVLIGLGVVIWVGANAGRIHRPLVPRFTRPIPLAAQGGVAGRAALLAAPQTSRALAMLELKNALEEETCGLLHLDQVPAHNVLLEQLAQARLLPPDGIAELRALLLRLANIETLVLSRSPSAMSKITDNDVMMAAKTIRTLLERARKNAASLSGDVTPMNRANQVLG</sequence>
<evidence type="ECO:0000313" key="4">
    <source>
        <dbReference type="EMBL" id="WXB13308.1"/>
    </source>
</evidence>
<name>A0ABZ2LQY4_9BACT</name>
<gene>
    <name evidence="4" type="ORF">LZC94_36375</name>
</gene>
<dbReference type="InterPro" id="IPR025646">
    <property type="entry name" value="DUF4350"/>
</dbReference>
<keyword evidence="5" id="KW-1185">Reference proteome</keyword>
<reference evidence="4 5" key="1">
    <citation type="submission" date="2021-12" db="EMBL/GenBank/DDBJ databases">
        <title>Discovery of the Pendulisporaceae a myxobacterial family with distinct sporulation behavior and unique specialized metabolism.</title>
        <authorList>
            <person name="Garcia R."/>
            <person name="Popoff A."/>
            <person name="Bader C.D."/>
            <person name="Loehr J."/>
            <person name="Walesch S."/>
            <person name="Walt C."/>
            <person name="Boldt J."/>
            <person name="Bunk B."/>
            <person name="Haeckl F.J.F.P.J."/>
            <person name="Gunesch A.P."/>
            <person name="Birkelbach J."/>
            <person name="Nuebel U."/>
            <person name="Pietschmann T."/>
            <person name="Bach T."/>
            <person name="Mueller R."/>
        </authorList>
    </citation>
    <scope>NUCLEOTIDE SEQUENCE [LARGE SCALE GENOMIC DNA]</scope>
    <source>
        <strain evidence="4 5">MSr11954</strain>
    </source>
</reference>
<accession>A0ABZ2LQY4</accession>
<dbReference type="RefSeq" id="WP_394822930.1">
    <property type="nucleotide sequence ID" value="NZ_CP089984.1"/>
</dbReference>
<evidence type="ECO:0000259" key="3">
    <source>
        <dbReference type="Pfam" id="PF14258"/>
    </source>
</evidence>
<feature type="domain" description="DUF4350" evidence="3">
    <location>
        <begin position="142"/>
        <end position="327"/>
    </location>
</feature>
<keyword evidence="2" id="KW-0812">Transmembrane</keyword>
<keyword evidence="2" id="KW-0472">Membrane</keyword>
<feature type="transmembrane region" description="Helical" evidence="2">
    <location>
        <begin position="388"/>
        <end position="407"/>
    </location>
</feature>
<feature type="region of interest" description="Disordered" evidence="1">
    <location>
        <begin position="71"/>
        <end position="102"/>
    </location>
</feature>
<proteinExistence type="predicted"/>
<evidence type="ECO:0000256" key="1">
    <source>
        <dbReference type="SAM" id="MobiDB-lite"/>
    </source>
</evidence>
<dbReference type="Proteomes" id="UP001370348">
    <property type="component" value="Chromosome"/>
</dbReference>
<feature type="compositionally biased region" description="Polar residues" evidence="1">
    <location>
        <begin position="82"/>
        <end position="92"/>
    </location>
</feature>